<dbReference type="SUPFAM" id="SSF51735">
    <property type="entry name" value="NAD(P)-binding Rossmann-fold domains"/>
    <property type="match status" value="1"/>
</dbReference>
<dbReference type="InterPro" id="IPR008030">
    <property type="entry name" value="NmrA-like"/>
</dbReference>
<dbReference type="PANTHER" id="PTHR47706">
    <property type="entry name" value="NMRA-LIKE FAMILY PROTEIN"/>
    <property type="match status" value="1"/>
</dbReference>
<dbReference type="EMBL" id="QGMK01001453">
    <property type="protein sequence ID" value="TVY68721.1"/>
    <property type="molecule type" value="Genomic_DNA"/>
</dbReference>
<keyword evidence="5" id="KW-1185">Reference proteome</keyword>
<evidence type="ECO:0000313" key="5">
    <source>
        <dbReference type="Proteomes" id="UP000469558"/>
    </source>
</evidence>
<protein>
    <submittedName>
        <fullName evidence="4">Isoflavone reductase-like protein P3</fullName>
    </submittedName>
</protein>
<reference evidence="4 5" key="1">
    <citation type="submission" date="2018-05" db="EMBL/GenBank/DDBJ databases">
        <title>Genome sequencing and assembly of the regulated plant pathogen Lachnellula willkommii and related sister species for the development of diagnostic species identification markers.</title>
        <authorList>
            <person name="Giroux E."/>
            <person name="Bilodeau G."/>
        </authorList>
    </citation>
    <scope>NUCLEOTIDE SEQUENCE [LARGE SCALE GENOMIC DNA]</scope>
    <source>
        <strain evidence="4 5">CBS 268.59</strain>
    </source>
</reference>
<dbReference type="Gene3D" id="3.90.25.10">
    <property type="entry name" value="UDP-galactose 4-epimerase, domain 1"/>
    <property type="match status" value="1"/>
</dbReference>
<dbReference type="PANTHER" id="PTHR47706:SF9">
    <property type="entry name" value="NMRA-LIKE DOMAIN-CONTAINING PROTEIN-RELATED"/>
    <property type="match status" value="1"/>
</dbReference>
<evidence type="ECO:0000256" key="2">
    <source>
        <dbReference type="ARBA" id="ARBA00023002"/>
    </source>
</evidence>
<evidence type="ECO:0000259" key="3">
    <source>
        <dbReference type="Pfam" id="PF05368"/>
    </source>
</evidence>
<dbReference type="GO" id="GO:0016491">
    <property type="term" value="F:oxidoreductase activity"/>
    <property type="evidence" value="ECO:0007669"/>
    <property type="project" value="UniProtKB-KW"/>
</dbReference>
<name>A0A8T9C099_9HELO</name>
<sequence length="291" mass="31233">MTSIKNVAIIGGAGNLGGAVLKALVDDGFNVTALTRENTDSKFPGGVRVHKTDYNSDSSLESAFKDQDAVVSVIATTGLITQLKIIEVAAKSGVKRFIPSEFGVNVEKLEELEEGSRLRDVLGAKVKAGELLKKLSSENKDFTWTGISTNLFFDWGLKHGSLGLNLSSKSATIYDSGNEPFTGTNLGAIGAAVASVLKHPAETANKYIDISSFRTTQNEILAIAEEESSSKWDVTHVQTDNIKSLGSFADLLKVHTFRDGEGKSPKEADLSNDLLGLQKEDLKETIKKALE</sequence>
<gene>
    <name evidence="4" type="ORF">LSUE1_G007149</name>
</gene>
<dbReference type="InterPro" id="IPR051609">
    <property type="entry name" value="NmrA/Isoflavone_reductase-like"/>
</dbReference>
<dbReference type="CDD" id="cd05259">
    <property type="entry name" value="PCBER_SDR_a"/>
    <property type="match status" value="1"/>
</dbReference>
<feature type="domain" description="NmrA-like" evidence="3">
    <location>
        <begin position="5"/>
        <end position="242"/>
    </location>
</feature>
<dbReference type="Proteomes" id="UP000469558">
    <property type="component" value="Unassembled WGS sequence"/>
</dbReference>
<dbReference type="Gene3D" id="3.40.50.720">
    <property type="entry name" value="NAD(P)-binding Rossmann-like Domain"/>
    <property type="match status" value="1"/>
</dbReference>
<comment type="caution">
    <text evidence="4">The sequence shown here is derived from an EMBL/GenBank/DDBJ whole genome shotgun (WGS) entry which is preliminary data.</text>
</comment>
<dbReference type="InterPro" id="IPR045312">
    <property type="entry name" value="PCBER-like"/>
</dbReference>
<evidence type="ECO:0000256" key="1">
    <source>
        <dbReference type="ARBA" id="ARBA00022857"/>
    </source>
</evidence>
<organism evidence="4 5">
    <name type="scientific">Lachnellula suecica</name>
    <dbReference type="NCBI Taxonomy" id="602035"/>
    <lineage>
        <taxon>Eukaryota</taxon>
        <taxon>Fungi</taxon>
        <taxon>Dikarya</taxon>
        <taxon>Ascomycota</taxon>
        <taxon>Pezizomycotina</taxon>
        <taxon>Leotiomycetes</taxon>
        <taxon>Helotiales</taxon>
        <taxon>Lachnaceae</taxon>
        <taxon>Lachnellula</taxon>
    </lineage>
</organism>
<dbReference type="Pfam" id="PF05368">
    <property type="entry name" value="NmrA"/>
    <property type="match status" value="1"/>
</dbReference>
<proteinExistence type="predicted"/>
<dbReference type="OrthoDB" id="9984533at2759"/>
<accession>A0A8T9C099</accession>
<evidence type="ECO:0000313" key="4">
    <source>
        <dbReference type="EMBL" id="TVY68721.1"/>
    </source>
</evidence>
<dbReference type="InterPro" id="IPR036291">
    <property type="entry name" value="NAD(P)-bd_dom_sf"/>
</dbReference>
<keyword evidence="2" id="KW-0560">Oxidoreductase</keyword>
<keyword evidence="1" id="KW-0521">NADP</keyword>
<dbReference type="AlphaFoldDB" id="A0A8T9C099"/>